<protein>
    <submittedName>
        <fullName evidence="1">Uncharacterized protein</fullName>
    </submittedName>
</protein>
<dbReference type="EMBL" id="JACXVP010000001">
    <property type="protein sequence ID" value="KAG5632809.1"/>
    <property type="molecule type" value="Genomic_DNA"/>
</dbReference>
<dbReference type="OrthoDB" id="1305522at2759"/>
<proteinExistence type="predicted"/>
<comment type="caution">
    <text evidence="1">The sequence shown here is derived from an EMBL/GenBank/DDBJ whole genome shotgun (WGS) entry which is preliminary data.</text>
</comment>
<dbReference type="Proteomes" id="UP000824120">
    <property type="component" value="Chromosome 1"/>
</dbReference>
<sequence>MEDHDNLLQALDFTDVIQIPAIGYLGGITLFWGSSEVTIEPFVLTEQEIHATIE</sequence>
<keyword evidence="2" id="KW-1185">Reference proteome</keyword>
<organism evidence="1 2">
    <name type="scientific">Solanum commersonii</name>
    <name type="common">Commerson's wild potato</name>
    <name type="synonym">Commerson's nightshade</name>
    <dbReference type="NCBI Taxonomy" id="4109"/>
    <lineage>
        <taxon>Eukaryota</taxon>
        <taxon>Viridiplantae</taxon>
        <taxon>Streptophyta</taxon>
        <taxon>Embryophyta</taxon>
        <taxon>Tracheophyta</taxon>
        <taxon>Spermatophyta</taxon>
        <taxon>Magnoliopsida</taxon>
        <taxon>eudicotyledons</taxon>
        <taxon>Gunneridae</taxon>
        <taxon>Pentapetalae</taxon>
        <taxon>asterids</taxon>
        <taxon>lamiids</taxon>
        <taxon>Solanales</taxon>
        <taxon>Solanaceae</taxon>
        <taxon>Solanoideae</taxon>
        <taxon>Solaneae</taxon>
        <taxon>Solanum</taxon>
    </lineage>
</organism>
<evidence type="ECO:0000313" key="2">
    <source>
        <dbReference type="Proteomes" id="UP000824120"/>
    </source>
</evidence>
<feature type="non-terminal residue" evidence="1">
    <location>
        <position position="54"/>
    </location>
</feature>
<dbReference type="AlphaFoldDB" id="A0A9J6B815"/>
<dbReference type="PANTHER" id="PTHR35218:SF7">
    <property type="entry name" value="ENDONUCLEASE_EXONUCLEASE_PHOSPHATASE"/>
    <property type="match status" value="1"/>
</dbReference>
<reference evidence="1 2" key="1">
    <citation type="submission" date="2020-09" db="EMBL/GenBank/DDBJ databases">
        <title>De no assembly of potato wild relative species, Solanum commersonii.</title>
        <authorList>
            <person name="Cho K."/>
        </authorList>
    </citation>
    <scope>NUCLEOTIDE SEQUENCE [LARGE SCALE GENOMIC DNA]</scope>
    <source>
        <strain evidence="1">LZ3.2</strain>
        <tissue evidence="1">Leaf</tissue>
    </source>
</reference>
<accession>A0A9J6B815</accession>
<dbReference type="PANTHER" id="PTHR35218">
    <property type="entry name" value="RNASE H DOMAIN-CONTAINING PROTEIN"/>
    <property type="match status" value="1"/>
</dbReference>
<name>A0A9J6B815_SOLCO</name>
<evidence type="ECO:0000313" key="1">
    <source>
        <dbReference type="EMBL" id="KAG5632809.1"/>
    </source>
</evidence>
<gene>
    <name evidence="1" type="ORF">H5410_004526</name>
</gene>